<dbReference type="SUPFAM" id="SSF53822">
    <property type="entry name" value="Periplasmic binding protein-like I"/>
    <property type="match status" value="1"/>
</dbReference>
<comment type="subcellular location">
    <subcellularLocation>
        <location evidence="1">Cell envelope</location>
    </subcellularLocation>
</comment>
<evidence type="ECO:0000256" key="5">
    <source>
        <dbReference type="SAM" id="SignalP"/>
    </source>
</evidence>
<evidence type="ECO:0000259" key="6">
    <source>
        <dbReference type="Pfam" id="PF13407"/>
    </source>
</evidence>
<feature type="compositionally biased region" description="Polar residues" evidence="4">
    <location>
        <begin position="30"/>
        <end position="45"/>
    </location>
</feature>
<dbReference type="PANTHER" id="PTHR46847:SF1">
    <property type="entry name" value="D-ALLOSE-BINDING PERIPLASMIC PROTEIN-RELATED"/>
    <property type="match status" value="1"/>
</dbReference>
<dbReference type="OrthoDB" id="9769193at2"/>
<evidence type="ECO:0000313" key="8">
    <source>
        <dbReference type="Proteomes" id="UP000037392"/>
    </source>
</evidence>
<dbReference type="GeneID" id="93163146"/>
<gene>
    <name evidence="7" type="ORF">HMPREF9470_00593</name>
</gene>
<evidence type="ECO:0000256" key="3">
    <source>
        <dbReference type="ARBA" id="ARBA00022729"/>
    </source>
</evidence>
<feature type="signal peptide" evidence="5">
    <location>
        <begin position="1"/>
        <end position="30"/>
    </location>
</feature>
<dbReference type="PATRIC" id="fig|742734.4.peg.632"/>
<comment type="caution">
    <text evidence="7">The sequence shown here is derived from an EMBL/GenBank/DDBJ whole genome shotgun (WGS) entry which is preliminary data.</text>
</comment>
<dbReference type="CDD" id="cd06320">
    <property type="entry name" value="PBP1_allose_binding"/>
    <property type="match status" value="1"/>
</dbReference>
<evidence type="ECO:0000256" key="4">
    <source>
        <dbReference type="SAM" id="MobiDB-lite"/>
    </source>
</evidence>
<evidence type="ECO:0000256" key="2">
    <source>
        <dbReference type="ARBA" id="ARBA00007639"/>
    </source>
</evidence>
<dbReference type="RefSeq" id="WP_048929142.1">
    <property type="nucleotide sequence ID" value="NZ_KQ235875.1"/>
</dbReference>
<protein>
    <recommendedName>
        <fullName evidence="6">Periplasmic binding protein domain-containing protein</fullName>
    </recommendedName>
</protein>
<proteinExistence type="inferred from homology"/>
<feature type="region of interest" description="Disordered" evidence="4">
    <location>
        <begin position="26"/>
        <end position="70"/>
    </location>
</feature>
<sequence length="393" mass="42223">MRKKVLGILVTSAIVGAMLMGCSSGGGSTAAVQTTAPAQSEAQSQETKGEDKGAEAAKEETEAVVSEGFNPDKEAGVSIEDVREEFGAEVPYGSQDIVVGAVAKQFQNEYWRTLKEGYEEGARLASEAGVKVTIDVQAALDENDEQGQLAILNNMINKKYSVLLLSPISDGNLVPGVESAVEKNIPVINVNDGLIANAPNFVGPKADQNGELAAEWISKQLDGKGQVAIVIGMPKAFAARQRTEGFENWMTANSPDIEIVAKQNADWDRNKAKELAETWIKNYPDLKAIFCNNDGMALGVVEAVKESGKDILIVGVDGIGEAYDSIRKGELSATIDSFPFYKAQIALECALRELAGQKLPRVIWTPQALIDSTNVDTDAKEIINWVPTEYKAQ</sequence>
<accession>A0A0J9BGF5</accession>
<evidence type="ECO:0000256" key="1">
    <source>
        <dbReference type="ARBA" id="ARBA00004196"/>
    </source>
</evidence>
<feature type="domain" description="Periplasmic binding protein" evidence="6">
    <location>
        <begin position="100"/>
        <end position="358"/>
    </location>
</feature>
<dbReference type="AlphaFoldDB" id="A0A0J9BGF5"/>
<name>A0A0J9BGF5_9FIRM</name>
<dbReference type="GO" id="GO:0030246">
    <property type="term" value="F:carbohydrate binding"/>
    <property type="evidence" value="ECO:0007669"/>
    <property type="project" value="UniProtKB-ARBA"/>
</dbReference>
<dbReference type="GO" id="GO:0030313">
    <property type="term" value="C:cell envelope"/>
    <property type="evidence" value="ECO:0007669"/>
    <property type="project" value="UniProtKB-SubCell"/>
</dbReference>
<dbReference type="Proteomes" id="UP000037392">
    <property type="component" value="Unassembled WGS sequence"/>
</dbReference>
<comment type="similarity">
    <text evidence="2">Belongs to the bacterial solute-binding protein 2 family.</text>
</comment>
<dbReference type="InterPro" id="IPR025997">
    <property type="entry name" value="SBP_2_dom"/>
</dbReference>
<evidence type="ECO:0000313" key="7">
    <source>
        <dbReference type="EMBL" id="KMW11306.1"/>
    </source>
</evidence>
<keyword evidence="3 5" id="KW-0732">Signal</keyword>
<feature type="chain" id="PRO_5005315037" description="Periplasmic binding protein domain-containing protein" evidence="5">
    <location>
        <begin position="31"/>
        <end position="393"/>
    </location>
</feature>
<organism evidence="7 8">
    <name type="scientific">[Clostridium] citroniae WAL-19142</name>
    <dbReference type="NCBI Taxonomy" id="742734"/>
    <lineage>
        <taxon>Bacteria</taxon>
        <taxon>Bacillati</taxon>
        <taxon>Bacillota</taxon>
        <taxon>Clostridia</taxon>
        <taxon>Lachnospirales</taxon>
        <taxon>Lachnospiraceae</taxon>
        <taxon>Enterocloster</taxon>
    </lineage>
</organism>
<dbReference type="Gene3D" id="3.40.50.2300">
    <property type="match status" value="2"/>
</dbReference>
<dbReference type="EMBL" id="ADLK01000056">
    <property type="protein sequence ID" value="KMW11306.1"/>
    <property type="molecule type" value="Genomic_DNA"/>
</dbReference>
<reference evidence="7 8" key="1">
    <citation type="submission" date="2011-04" db="EMBL/GenBank/DDBJ databases">
        <title>The Genome Sequence of Clostridium citroniae WAL-19142.</title>
        <authorList>
            <consortium name="The Broad Institute Genome Sequencing Platform"/>
            <person name="Earl A."/>
            <person name="Ward D."/>
            <person name="Feldgarden M."/>
            <person name="Gevers D."/>
            <person name="Warren Y.A."/>
            <person name="Tyrrell K.L."/>
            <person name="Citron D.M."/>
            <person name="Goldstein E.J."/>
            <person name="Daigneault M."/>
            <person name="Allen-Vercoe E."/>
            <person name="Young S.K."/>
            <person name="Zeng Q."/>
            <person name="Gargeya S."/>
            <person name="Fitzgerald M."/>
            <person name="Haas B."/>
            <person name="Abouelleil A."/>
            <person name="Alvarado L."/>
            <person name="Arachchi H.M."/>
            <person name="Berlin A."/>
            <person name="Brown A."/>
            <person name="Chapman S.B."/>
            <person name="Chen Z."/>
            <person name="Dunbar C."/>
            <person name="Freedman E."/>
            <person name="Gearin G."/>
            <person name="Gellesch M."/>
            <person name="Goldberg J."/>
            <person name="Griggs A."/>
            <person name="Gujja S."/>
            <person name="Heilman E.R."/>
            <person name="Heiman D."/>
            <person name="Howarth C."/>
            <person name="Larson L."/>
            <person name="Lui A."/>
            <person name="MacDonald P.J."/>
            <person name="Mehta T."/>
            <person name="Montmayeur A."/>
            <person name="Murphy C."/>
            <person name="Neiman D."/>
            <person name="Pearson M."/>
            <person name="Priest M."/>
            <person name="Roberts A."/>
            <person name="Saif S."/>
            <person name="Shea T."/>
            <person name="Shenoy N."/>
            <person name="Sisk P."/>
            <person name="Stolte C."/>
            <person name="Sykes S."/>
            <person name="White J."/>
            <person name="Yandava C."/>
            <person name="Wortman J."/>
            <person name="Nusbaum C."/>
            <person name="Birren B."/>
        </authorList>
    </citation>
    <scope>NUCLEOTIDE SEQUENCE [LARGE SCALE GENOMIC DNA]</scope>
    <source>
        <strain evidence="7 8">WAL-19142</strain>
    </source>
</reference>
<dbReference type="InterPro" id="IPR028082">
    <property type="entry name" value="Peripla_BP_I"/>
</dbReference>
<dbReference type="PROSITE" id="PS51257">
    <property type="entry name" value="PROKAR_LIPOPROTEIN"/>
    <property type="match status" value="1"/>
</dbReference>
<dbReference type="Pfam" id="PF13407">
    <property type="entry name" value="Peripla_BP_4"/>
    <property type="match status" value="1"/>
</dbReference>
<feature type="compositionally biased region" description="Basic and acidic residues" evidence="4">
    <location>
        <begin position="47"/>
        <end position="61"/>
    </location>
</feature>
<dbReference type="PANTHER" id="PTHR46847">
    <property type="entry name" value="D-ALLOSE-BINDING PERIPLASMIC PROTEIN-RELATED"/>
    <property type="match status" value="1"/>
</dbReference>